<proteinExistence type="predicted"/>
<feature type="domain" description="Reverse transcriptase zinc-binding" evidence="3">
    <location>
        <begin position="12"/>
        <end position="95"/>
    </location>
</feature>
<reference evidence="5" key="1">
    <citation type="submission" date="2025-08" db="UniProtKB">
        <authorList>
            <consortium name="RefSeq"/>
        </authorList>
    </citation>
    <scope>IDENTIFICATION</scope>
    <source>
        <tissue evidence="5">Leaves</tissue>
    </source>
</reference>
<dbReference type="PANTHER" id="PTHR47723">
    <property type="entry name" value="OS05G0353850 PROTEIN"/>
    <property type="match status" value="1"/>
</dbReference>
<protein>
    <recommendedName>
        <fullName evidence="6">Reverse transcriptase zinc-binding domain-containing protein</fullName>
    </recommendedName>
</protein>
<feature type="region of interest" description="Disordered" evidence="1">
    <location>
        <begin position="331"/>
        <end position="352"/>
    </location>
</feature>
<evidence type="ECO:0008006" key="6">
    <source>
        <dbReference type="Google" id="ProtNLM"/>
    </source>
</evidence>
<dbReference type="Gene3D" id="3.30.420.10">
    <property type="entry name" value="Ribonuclease H-like superfamily/Ribonuclease H"/>
    <property type="match status" value="1"/>
</dbReference>
<dbReference type="Pfam" id="PF13456">
    <property type="entry name" value="RVT_3"/>
    <property type="match status" value="1"/>
</dbReference>
<dbReference type="GeneID" id="140015952"/>
<dbReference type="RefSeq" id="XP_071924888.1">
    <property type="nucleotide sequence ID" value="XM_072068787.1"/>
</dbReference>
<accession>A0ABM4VZB3</accession>
<dbReference type="Pfam" id="PF13966">
    <property type="entry name" value="zf-RVT"/>
    <property type="match status" value="1"/>
</dbReference>
<dbReference type="PANTHER" id="PTHR47723:SF19">
    <property type="entry name" value="POLYNUCLEOTIDYL TRANSFERASE, RIBONUCLEASE H-LIKE SUPERFAMILY PROTEIN"/>
    <property type="match status" value="1"/>
</dbReference>
<organism evidence="4 5">
    <name type="scientific">Coffea arabica</name>
    <name type="common">Arabian coffee</name>
    <dbReference type="NCBI Taxonomy" id="13443"/>
    <lineage>
        <taxon>Eukaryota</taxon>
        <taxon>Viridiplantae</taxon>
        <taxon>Streptophyta</taxon>
        <taxon>Embryophyta</taxon>
        <taxon>Tracheophyta</taxon>
        <taxon>Spermatophyta</taxon>
        <taxon>Magnoliopsida</taxon>
        <taxon>eudicotyledons</taxon>
        <taxon>Gunneridae</taxon>
        <taxon>Pentapetalae</taxon>
        <taxon>asterids</taxon>
        <taxon>lamiids</taxon>
        <taxon>Gentianales</taxon>
        <taxon>Rubiaceae</taxon>
        <taxon>Ixoroideae</taxon>
        <taxon>Gardenieae complex</taxon>
        <taxon>Bertiereae - Coffeeae clade</taxon>
        <taxon>Coffeeae</taxon>
        <taxon>Coffea</taxon>
    </lineage>
</organism>
<sequence length="352" mass="38907">MIWEGSPSGNFSVSTELEGPRQKQNVSLVSQFIWSPALPTKISFFAWRLVRRWVPLDVQLQRKGVHLGSMCSCCGGARETVEHLFVTGPVAVSVWGHFGQQFGISWRGAPGVSSLLVGWFLSHRMVKANHIRVLVPMAALWFIWRSRNQARFEGSRMRADHIIWEVGNLMEFLGEAQKLGRSFQGDEDCIWARGRRRVGVCRQSMLVAWSRPPAQGLKLNTDASVTSLGAFGGGVARSSEGRVIFAFYKEFGDVSVLHAAALALLSGLVYCLDRAISGVRAESDSAALVRMLASGAPASWPLCNVLRKIRFLLQELGGSLGHVIDDEHDLRINPSQEDRNNAGDHDEEVVQV</sequence>
<evidence type="ECO:0000313" key="5">
    <source>
        <dbReference type="RefSeq" id="XP_071924888.1"/>
    </source>
</evidence>
<evidence type="ECO:0000256" key="1">
    <source>
        <dbReference type="SAM" id="MobiDB-lite"/>
    </source>
</evidence>
<evidence type="ECO:0000259" key="2">
    <source>
        <dbReference type="Pfam" id="PF13456"/>
    </source>
</evidence>
<dbReference type="InterPro" id="IPR002156">
    <property type="entry name" value="RNaseH_domain"/>
</dbReference>
<evidence type="ECO:0000259" key="3">
    <source>
        <dbReference type="Pfam" id="PF13966"/>
    </source>
</evidence>
<dbReference type="InterPro" id="IPR026960">
    <property type="entry name" value="RVT-Znf"/>
</dbReference>
<feature type="compositionally biased region" description="Basic and acidic residues" evidence="1">
    <location>
        <begin position="331"/>
        <end position="344"/>
    </location>
</feature>
<dbReference type="Proteomes" id="UP001652660">
    <property type="component" value="Chromosome 10c"/>
</dbReference>
<dbReference type="InterPro" id="IPR036397">
    <property type="entry name" value="RNaseH_sf"/>
</dbReference>
<dbReference type="InterPro" id="IPR053151">
    <property type="entry name" value="RNase_H-like"/>
</dbReference>
<feature type="domain" description="RNase H type-1" evidence="2">
    <location>
        <begin position="220"/>
        <end position="315"/>
    </location>
</feature>
<name>A0ABM4VZB3_COFAR</name>
<evidence type="ECO:0000313" key="4">
    <source>
        <dbReference type="Proteomes" id="UP001652660"/>
    </source>
</evidence>
<keyword evidence="4" id="KW-1185">Reference proteome</keyword>
<gene>
    <name evidence="5" type="primary">LOC140015952</name>
</gene>